<organism evidence="12 13">
    <name type="scientific">Sphaeramia orbicularis</name>
    <name type="common">orbiculate cardinalfish</name>
    <dbReference type="NCBI Taxonomy" id="375764"/>
    <lineage>
        <taxon>Eukaryota</taxon>
        <taxon>Metazoa</taxon>
        <taxon>Chordata</taxon>
        <taxon>Craniata</taxon>
        <taxon>Vertebrata</taxon>
        <taxon>Euteleostomi</taxon>
        <taxon>Actinopterygii</taxon>
        <taxon>Neopterygii</taxon>
        <taxon>Teleostei</taxon>
        <taxon>Neoteleostei</taxon>
        <taxon>Acanthomorphata</taxon>
        <taxon>Gobiaria</taxon>
        <taxon>Kurtiformes</taxon>
        <taxon>Apogonoidei</taxon>
        <taxon>Apogonidae</taxon>
        <taxon>Apogoninae</taxon>
        <taxon>Sphaeramia</taxon>
    </lineage>
</organism>
<evidence type="ECO:0000256" key="10">
    <source>
        <dbReference type="SAM" id="MobiDB-lite"/>
    </source>
</evidence>
<sequence>MGCAPSIHVSQSGVIYCRDSDESNSPHQTTTISQGTAATLHGLFIKTDAAETIPSVITYQNRHSRNNSYRDRKENSGGHIRIEAETQTSHTSVKVRKECVGPMRLTQEPIQVLLVFAKEDSQSDAFWWACDRAGFRCNIARTPESAVECFLDKHHEIIVIDGRHSRYFEPEAVCRLLRATKPSENTVILAVVPQKFVENSSVSACYNELIQIEHGEVRCQFKLSAFLCLNMLFSAQEWQGIYYARKKSGDSIQQQVKITPVIGQGGKIRHFVSIKRPHIDNNNQFIYVLHFIQRGKKDQKCHSLRHRDRRKDSIDARSLSSRSSDAPSLQNRRYSSVARIHSMTIEAPITKVINIINAAQESSPVTVAEALDRVLEILRTTELYSPQLASKEDDPHTNDLVGGLMSDGLRRLSGNEYVFSKNMSQSQLAIPVTLNDVPPSIAEMLNDEECWEFNILELEAATHKRPLTYLGLKIFTSFGVCEFLNCSESTLRSWLQLMEASYHSSNSYHNSTHAADVLHATAYFLRKERVKSSLDQLDEVAALIAATVHDVDHPGRTNSFLCNAGSELAILYNDTAVLESHHAALAFQLTVRDSKSNIFKNIERNQFRTLRQAIIDMVLATEMTRHFEHVSKFVNSINKPMASVNSDCEGQANIRNSPENRLLIKRMLIKCADVSNPCRPLELCIEWAGRISEEYFAQTDEEKRQGLPVVMPVFDRNTCSVPKSQISFIDYFITDMFDAWDAFASLPGLMEHLSENYKYWKGLDEMKCKSLRPPPPS</sequence>
<feature type="binding site" evidence="8">
    <location>
        <position position="549"/>
    </location>
    <ligand>
        <name>Zn(2+)</name>
        <dbReference type="ChEBI" id="CHEBI:29105"/>
        <label>1</label>
    </ligand>
</feature>
<evidence type="ECO:0000256" key="8">
    <source>
        <dbReference type="PIRSR" id="PIRSR623088-3"/>
    </source>
</evidence>
<dbReference type="SMART" id="SM00471">
    <property type="entry name" value="HDc"/>
    <property type="match status" value="1"/>
</dbReference>
<dbReference type="PANTHER" id="PTHR11347">
    <property type="entry name" value="CYCLIC NUCLEOTIDE PHOSPHODIESTERASE"/>
    <property type="match status" value="1"/>
</dbReference>
<evidence type="ECO:0000313" key="12">
    <source>
        <dbReference type="Ensembl" id="ENSSORP00005042116.1"/>
    </source>
</evidence>
<dbReference type="EC" id="3.1.4.-" evidence="9"/>
<keyword evidence="3 8" id="KW-0479">Metal-binding</keyword>
<evidence type="ECO:0000256" key="1">
    <source>
        <dbReference type="ARBA" id="ARBA00004703"/>
    </source>
</evidence>
<dbReference type="InterPro" id="IPR057304">
    <property type="entry name" value="PDE8-like_REC_N"/>
</dbReference>
<dbReference type="CDD" id="cd00077">
    <property type="entry name" value="HDc"/>
    <property type="match status" value="1"/>
</dbReference>
<dbReference type="InterPro" id="IPR023088">
    <property type="entry name" value="PDEase"/>
</dbReference>
<dbReference type="Gene3D" id="1.10.1300.10">
    <property type="entry name" value="3'5'-cyclic nucleotide phosphodiesterase, catalytic domain"/>
    <property type="match status" value="1"/>
</dbReference>
<protein>
    <recommendedName>
        <fullName evidence="9">Phosphodiesterase</fullName>
        <ecNumber evidence="9">3.1.4.-</ecNumber>
    </recommendedName>
</protein>
<dbReference type="SUPFAM" id="SSF109604">
    <property type="entry name" value="HD-domain/PDEase-like"/>
    <property type="match status" value="1"/>
</dbReference>
<comment type="cofactor">
    <cofactor evidence="9">
        <name>a divalent metal cation</name>
        <dbReference type="ChEBI" id="CHEBI:60240"/>
    </cofactor>
    <text evidence="9">Binds 2 divalent metal cations per subunit. Site 1 may preferentially bind zinc ions, while site 2 has a preference for magnesium and/or manganese ions.</text>
</comment>
<comment type="similarity">
    <text evidence="2">Belongs to the cyclic nucleotide phosphodiesterase family. PDE8 subfamily.</text>
</comment>
<dbReference type="GO" id="GO:0007165">
    <property type="term" value="P:signal transduction"/>
    <property type="evidence" value="ECO:0007669"/>
    <property type="project" value="InterPro"/>
</dbReference>
<evidence type="ECO:0000256" key="7">
    <source>
        <dbReference type="PIRSR" id="PIRSR623088-2"/>
    </source>
</evidence>
<evidence type="ECO:0000313" key="13">
    <source>
        <dbReference type="Proteomes" id="UP000472271"/>
    </source>
</evidence>
<evidence type="ECO:0000256" key="6">
    <source>
        <dbReference type="PIRSR" id="PIRSR623088-1"/>
    </source>
</evidence>
<dbReference type="PROSITE" id="PS00126">
    <property type="entry name" value="PDEASE_I_1"/>
    <property type="match status" value="1"/>
</dbReference>
<feature type="compositionally biased region" description="Low complexity" evidence="10">
    <location>
        <begin position="316"/>
        <end position="329"/>
    </location>
</feature>
<dbReference type="InterPro" id="IPR036971">
    <property type="entry name" value="PDEase_catalytic_dom_sf"/>
</dbReference>
<keyword evidence="5" id="KW-0114">cAMP</keyword>
<dbReference type="FunFam" id="1.10.1300.10:FF:000002">
    <property type="entry name" value="Phosphodiesterase"/>
    <property type="match status" value="1"/>
</dbReference>
<dbReference type="GO" id="GO:0004115">
    <property type="term" value="F:3',5'-cyclic-AMP phosphodiesterase activity"/>
    <property type="evidence" value="ECO:0007669"/>
    <property type="project" value="UniProtKB-ARBA"/>
</dbReference>
<feature type="binding site" evidence="7">
    <location>
        <position position="550"/>
    </location>
    <ligand>
        <name>AMP</name>
        <dbReference type="ChEBI" id="CHEBI:456215"/>
    </ligand>
</feature>
<dbReference type="Gene3D" id="3.30.450.20">
    <property type="entry name" value="PAS domain"/>
    <property type="match status" value="1"/>
</dbReference>
<feature type="binding site" evidence="8">
    <location>
        <position position="513"/>
    </location>
    <ligand>
        <name>Zn(2+)</name>
        <dbReference type="ChEBI" id="CHEBI:29105"/>
        <label>1</label>
    </ligand>
</feature>
<dbReference type="AlphaFoldDB" id="A0A673BHS6"/>
<dbReference type="GO" id="GO:0046872">
    <property type="term" value="F:metal ion binding"/>
    <property type="evidence" value="ECO:0007669"/>
    <property type="project" value="UniProtKB-KW"/>
</dbReference>
<dbReference type="Ensembl" id="ENSSORT00005043189.1">
    <property type="protein sequence ID" value="ENSSORP00005042116.1"/>
    <property type="gene ID" value="ENSSORG00005017788.1"/>
</dbReference>
<accession>A0A673BHS6</accession>
<feature type="active site" description="Proton donor" evidence="6">
    <location>
        <position position="509"/>
    </location>
</feature>
<gene>
    <name evidence="12" type="primary">pde8b</name>
</gene>
<dbReference type="PROSITE" id="PS51845">
    <property type="entry name" value="PDEASE_I_2"/>
    <property type="match status" value="1"/>
</dbReference>
<dbReference type="Pfam" id="PF00233">
    <property type="entry name" value="PDEase_I"/>
    <property type="match status" value="1"/>
</dbReference>
<feature type="domain" description="PDEase" evidence="11">
    <location>
        <begin position="433"/>
        <end position="767"/>
    </location>
</feature>
<evidence type="ECO:0000256" key="5">
    <source>
        <dbReference type="ARBA" id="ARBA00023149"/>
    </source>
</evidence>
<dbReference type="Proteomes" id="UP000472271">
    <property type="component" value="Chromosome 12"/>
</dbReference>
<keyword evidence="13" id="KW-1185">Reference proteome</keyword>
<dbReference type="Pfam" id="PF23198">
    <property type="entry name" value="PDE8A_N"/>
    <property type="match status" value="1"/>
</dbReference>
<evidence type="ECO:0000256" key="3">
    <source>
        <dbReference type="ARBA" id="ARBA00022723"/>
    </source>
</evidence>
<feature type="binding site" evidence="8">
    <location>
        <position position="550"/>
    </location>
    <ligand>
        <name>Zn(2+)</name>
        <dbReference type="ChEBI" id="CHEBI:29105"/>
        <label>1</label>
    </ligand>
</feature>
<evidence type="ECO:0000256" key="4">
    <source>
        <dbReference type="ARBA" id="ARBA00022801"/>
    </source>
</evidence>
<evidence type="ECO:0000256" key="9">
    <source>
        <dbReference type="RuleBase" id="RU363067"/>
    </source>
</evidence>
<evidence type="ECO:0000256" key="2">
    <source>
        <dbReference type="ARBA" id="ARBA00006437"/>
    </source>
</evidence>
<feature type="binding site" evidence="7">
    <location>
        <position position="725"/>
    </location>
    <ligand>
        <name>AMP</name>
        <dbReference type="ChEBI" id="CHEBI:456215"/>
    </ligand>
</feature>
<feature type="binding site" evidence="8">
    <location>
        <position position="550"/>
    </location>
    <ligand>
        <name>Zn(2+)</name>
        <dbReference type="ChEBI" id="CHEBI:29105"/>
        <label>2</label>
    </ligand>
</feature>
<dbReference type="InterPro" id="IPR003607">
    <property type="entry name" value="HD/PDEase_dom"/>
</dbReference>
<feature type="binding site" evidence="7">
    <location>
        <position position="673"/>
    </location>
    <ligand>
        <name>AMP</name>
        <dbReference type="ChEBI" id="CHEBI:456215"/>
    </ligand>
</feature>
<reference evidence="12" key="1">
    <citation type="submission" date="2019-06" db="EMBL/GenBank/DDBJ databases">
        <authorList>
            <consortium name="Wellcome Sanger Institute Data Sharing"/>
        </authorList>
    </citation>
    <scope>NUCLEOTIDE SEQUENCE [LARGE SCALE GENOMIC DNA]</scope>
</reference>
<reference evidence="12" key="3">
    <citation type="submission" date="2025-09" db="UniProtKB">
        <authorList>
            <consortium name="Ensembl"/>
        </authorList>
    </citation>
    <scope>IDENTIFICATION</scope>
</reference>
<feature type="compositionally biased region" description="Basic and acidic residues" evidence="10">
    <location>
        <begin position="68"/>
        <end position="84"/>
    </location>
</feature>
<comment type="pathway">
    <text evidence="1">Purine metabolism; 3',5'-cyclic AMP degradation; AMP from 3',5'-cyclic AMP: step 1/1.</text>
</comment>
<evidence type="ECO:0000259" key="11">
    <source>
        <dbReference type="PROSITE" id="PS51845"/>
    </source>
</evidence>
<keyword evidence="4 9" id="KW-0378">Hydrolase</keyword>
<dbReference type="InterPro" id="IPR023174">
    <property type="entry name" value="PDEase_CS"/>
</dbReference>
<name>A0A673BHS6_9TELE</name>
<feature type="region of interest" description="Disordered" evidence="10">
    <location>
        <begin position="64"/>
        <end position="89"/>
    </location>
</feature>
<reference evidence="12" key="2">
    <citation type="submission" date="2025-08" db="UniProtKB">
        <authorList>
            <consortium name="Ensembl"/>
        </authorList>
    </citation>
    <scope>IDENTIFICATION</scope>
</reference>
<dbReference type="InterPro" id="IPR002073">
    <property type="entry name" value="PDEase_catalytic_dom"/>
</dbReference>
<dbReference type="Pfam" id="PF08629">
    <property type="entry name" value="PDE8"/>
    <property type="match status" value="1"/>
</dbReference>
<proteinExistence type="inferred from homology"/>
<dbReference type="PRINTS" id="PR00387">
    <property type="entry name" value="PDIESTERASE1"/>
</dbReference>
<feature type="binding site" evidence="8">
    <location>
        <position position="673"/>
    </location>
    <ligand>
        <name>Zn(2+)</name>
        <dbReference type="ChEBI" id="CHEBI:29105"/>
        <label>1</label>
    </ligand>
</feature>
<feature type="region of interest" description="Disordered" evidence="10">
    <location>
        <begin position="300"/>
        <end position="332"/>
    </location>
</feature>
<feature type="binding site" evidence="7">
    <location>
        <begin position="509"/>
        <end position="513"/>
    </location>
    <ligand>
        <name>AMP</name>
        <dbReference type="ChEBI" id="CHEBI:456215"/>
    </ligand>
</feature>